<dbReference type="EMBL" id="GBRH01183601">
    <property type="protein sequence ID" value="JAE14295.1"/>
    <property type="molecule type" value="Transcribed_RNA"/>
</dbReference>
<name>A0A0A9FNA1_ARUDO</name>
<protein>
    <submittedName>
        <fullName evidence="1">Uncharacterized protein</fullName>
    </submittedName>
</protein>
<evidence type="ECO:0000313" key="1">
    <source>
        <dbReference type="EMBL" id="JAE14295.1"/>
    </source>
</evidence>
<sequence>MLGPERHLTQHAG</sequence>
<proteinExistence type="predicted"/>
<accession>A0A0A9FNA1</accession>
<reference evidence="1" key="1">
    <citation type="submission" date="2014-09" db="EMBL/GenBank/DDBJ databases">
        <authorList>
            <person name="Magalhaes I.L.F."/>
            <person name="Oliveira U."/>
            <person name="Santos F.R."/>
            <person name="Vidigal T.H.D.A."/>
            <person name="Brescovit A.D."/>
            <person name="Santos A.J."/>
        </authorList>
    </citation>
    <scope>NUCLEOTIDE SEQUENCE</scope>
    <source>
        <tissue evidence="1">Shoot tissue taken approximately 20 cm above the soil surface</tissue>
    </source>
</reference>
<reference evidence="1" key="2">
    <citation type="journal article" date="2015" name="Data Brief">
        <title>Shoot transcriptome of the giant reed, Arundo donax.</title>
        <authorList>
            <person name="Barrero R.A."/>
            <person name="Guerrero F.D."/>
            <person name="Moolhuijzen P."/>
            <person name="Goolsby J.A."/>
            <person name="Tidwell J."/>
            <person name="Bellgard S.E."/>
            <person name="Bellgard M.I."/>
        </authorList>
    </citation>
    <scope>NUCLEOTIDE SEQUENCE</scope>
    <source>
        <tissue evidence="1">Shoot tissue taken approximately 20 cm above the soil surface</tissue>
    </source>
</reference>
<organism evidence="1">
    <name type="scientific">Arundo donax</name>
    <name type="common">Giant reed</name>
    <name type="synonym">Donax arundinaceus</name>
    <dbReference type="NCBI Taxonomy" id="35708"/>
    <lineage>
        <taxon>Eukaryota</taxon>
        <taxon>Viridiplantae</taxon>
        <taxon>Streptophyta</taxon>
        <taxon>Embryophyta</taxon>
        <taxon>Tracheophyta</taxon>
        <taxon>Spermatophyta</taxon>
        <taxon>Magnoliopsida</taxon>
        <taxon>Liliopsida</taxon>
        <taxon>Poales</taxon>
        <taxon>Poaceae</taxon>
        <taxon>PACMAD clade</taxon>
        <taxon>Arundinoideae</taxon>
        <taxon>Arundineae</taxon>
        <taxon>Arundo</taxon>
    </lineage>
</organism>